<feature type="compositionally biased region" description="Basic and acidic residues" evidence="1">
    <location>
        <begin position="12"/>
        <end position="26"/>
    </location>
</feature>
<evidence type="ECO:0000313" key="2">
    <source>
        <dbReference type="EMBL" id="KAJ7964417.1"/>
    </source>
</evidence>
<dbReference type="Proteomes" id="UP001163823">
    <property type="component" value="Chromosome 6"/>
</dbReference>
<keyword evidence="2" id="KW-0371">Homeobox</keyword>
<dbReference type="KEGG" id="qsa:O6P43_014239"/>
<keyword evidence="2" id="KW-0238">DNA-binding</keyword>
<dbReference type="GO" id="GO:0003677">
    <property type="term" value="F:DNA binding"/>
    <property type="evidence" value="ECO:0007669"/>
    <property type="project" value="UniProtKB-KW"/>
</dbReference>
<gene>
    <name evidence="2" type="ORF">O6P43_014239</name>
</gene>
<dbReference type="EMBL" id="JARAOO010000006">
    <property type="protein sequence ID" value="KAJ7964417.1"/>
    <property type="molecule type" value="Genomic_DNA"/>
</dbReference>
<comment type="caution">
    <text evidence="2">The sequence shown here is derived from an EMBL/GenBank/DDBJ whole genome shotgun (WGS) entry which is preliminary data.</text>
</comment>
<organism evidence="2 3">
    <name type="scientific">Quillaja saponaria</name>
    <name type="common">Soap bark tree</name>
    <dbReference type="NCBI Taxonomy" id="32244"/>
    <lineage>
        <taxon>Eukaryota</taxon>
        <taxon>Viridiplantae</taxon>
        <taxon>Streptophyta</taxon>
        <taxon>Embryophyta</taxon>
        <taxon>Tracheophyta</taxon>
        <taxon>Spermatophyta</taxon>
        <taxon>Magnoliopsida</taxon>
        <taxon>eudicotyledons</taxon>
        <taxon>Gunneridae</taxon>
        <taxon>Pentapetalae</taxon>
        <taxon>rosids</taxon>
        <taxon>fabids</taxon>
        <taxon>Fabales</taxon>
        <taxon>Quillajaceae</taxon>
        <taxon>Quillaja</taxon>
    </lineage>
</organism>
<protein>
    <submittedName>
        <fullName evidence="2">Homeobox-leucine zipper protein HDG11-like isoform X2</fullName>
    </submittedName>
</protein>
<sequence>MDCMMENGGGSVDEHDSSDSSQREKVPSIGYGAQRWVFMLQKMSERFAYLMGDNLPGHELGGGILHQLHFKVRYAGLPSTSEVNNSRFRVSLSLFTRIQNQASQAAQLLVLLSPFGFSPLECF</sequence>
<evidence type="ECO:0000313" key="3">
    <source>
        <dbReference type="Proteomes" id="UP001163823"/>
    </source>
</evidence>
<feature type="region of interest" description="Disordered" evidence="1">
    <location>
        <begin position="1"/>
        <end position="27"/>
    </location>
</feature>
<dbReference type="AlphaFoldDB" id="A0AAD7LUC2"/>
<evidence type="ECO:0000256" key="1">
    <source>
        <dbReference type="SAM" id="MobiDB-lite"/>
    </source>
</evidence>
<name>A0AAD7LUC2_QUISA</name>
<accession>A0AAD7LUC2</accession>
<reference evidence="2" key="1">
    <citation type="journal article" date="2023" name="Science">
        <title>Elucidation of the pathway for biosynthesis of saponin adjuvants from the soapbark tree.</title>
        <authorList>
            <person name="Reed J."/>
            <person name="Orme A."/>
            <person name="El-Demerdash A."/>
            <person name="Owen C."/>
            <person name="Martin L.B.B."/>
            <person name="Misra R.C."/>
            <person name="Kikuchi S."/>
            <person name="Rejzek M."/>
            <person name="Martin A.C."/>
            <person name="Harkess A."/>
            <person name="Leebens-Mack J."/>
            <person name="Louveau T."/>
            <person name="Stephenson M.J."/>
            <person name="Osbourn A."/>
        </authorList>
    </citation>
    <scope>NUCLEOTIDE SEQUENCE</scope>
    <source>
        <strain evidence="2">S10</strain>
    </source>
</reference>
<keyword evidence="3" id="KW-1185">Reference proteome</keyword>
<proteinExistence type="predicted"/>